<dbReference type="Gene3D" id="3.30.70.330">
    <property type="match status" value="1"/>
</dbReference>
<dbReference type="InterPro" id="IPR027827">
    <property type="entry name" value="Tex56"/>
</dbReference>
<dbReference type="SUPFAM" id="SSF54928">
    <property type="entry name" value="RNA-binding domain, RBD"/>
    <property type="match status" value="1"/>
</dbReference>
<organism evidence="2 3">
    <name type="scientific">Elysia crispata</name>
    <name type="common">lettuce slug</name>
    <dbReference type="NCBI Taxonomy" id="231223"/>
    <lineage>
        <taxon>Eukaryota</taxon>
        <taxon>Metazoa</taxon>
        <taxon>Spiralia</taxon>
        <taxon>Lophotrochozoa</taxon>
        <taxon>Mollusca</taxon>
        <taxon>Gastropoda</taxon>
        <taxon>Heterobranchia</taxon>
        <taxon>Euthyneura</taxon>
        <taxon>Panpulmonata</taxon>
        <taxon>Sacoglossa</taxon>
        <taxon>Placobranchoidea</taxon>
        <taxon>Plakobranchidae</taxon>
        <taxon>Elysia</taxon>
    </lineage>
</organism>
<evidence type="ECO:0000313" key="2">
    <source>
        <dbReference type="EMBL" id="KAK3780995.1"/>
    </source>
</evidence>
<gene>
    <name evidence="2" type="ORF">RRG08_046299</name>
</gene>
<evidence type="ECO:0000313" key="3">
    <source>
        <dbReference type="Proteomes" id="UP001283361"/>
    </source>
</evidence>
<evidence type="ECO:0008006" key="4">
    <source>
        <dbReference type="Google" id="ProtNLM"/>
    </source>
</evidence>
<proteinExistence type="predicted"/>
<dbReference type="Proteomes" id="UP001283361">
    <property type="component" value="Unassembled WGS sequence"/>
</dbReference>
<dbReference type="InterPro" id="IPR012677">
    <property type="entry name" value="Nucleotide-bd_a/b_plait_sf"/>
</dbReference>
<dbReference type="EMBL" id="JAWDGP010002673">
    <property type="protein sequence ID" value="KAK3780995.1"/>
    <property type="molecule type" value="Genomic_DNA"/>
</dbReference>
<dbReference type="AlphaFoldDB" id="A0AAE1A4F4"/>
<feature type="region of interest" description="Disordered" evidence="1">
    <location>
        <begin position="1"/>
        <end position="32"/>
    </location>
</feature>
<sequence>MATSIPEESVSGTSHDNLPREKSISVASTVETPSERKADNCLEVCSGRQARRVFFKSPLAASLAKLITVSPLQFGKDAVPSLNQRVKADRAQYLPALKKEDPHISNIDLQVYGFARSTGAPEDRPGWTATNHEMAEDLIHNKVTIAKDMTFLPEELRESRRSSLIKNLALLPFHCLLVKWKMSFSFPVYTPRMVFGILSRFGAIQSMGVLSQNSAFVIFRHEYHACRAILSQQVGFNNCPLILCWWYKERYRLPLTDAADVKREDLLLSDGRLERNSKRHIAQIKREFWRKAAALSYDVSTFRP</sequence>
<evidence type="ECO:0000256" key="1">
    <source>
        <dbReference type="SAM" id="MobiDB-lite"/>
    </source>
</evidence>
<dbReference type="InterPro" id="IPR035979">
    <property type="entry name" value="RBD_domain_sf"/>
</dbReference>
<keyword evidence="3" id="KW-1185">Reference proteome</keyword>
<accession>A0AAE1A4F4</accession>
<protein>
    <recommendedName>
        <fullName evidence="4">RRM domain-containing protein</fullName>
    </recommendedName>
</protein>
<dbReference type="GO" id="GO:0003676">
    <property type="term" value="F:nucleic acid binding"/>
    <property type="evidence" value="ECO:0007669"/>
    <property type="project" value="InterPro"/>
</dbReference>
<reference evidence="2" key="1">
    <citation type="journal article" date="2023" name="G3 (Bethesda)">
        <title>A reference genome for the long-term kleptoplast-retaining sea slug Elysia crispata morphotype clarki.</title>
        <authorList>
            <person name="Eastman K.E."/>
            <person name="Pendleton A.L."/>
            <person name="Shaikh M.A."/>
            <person name="Suttiyut T."/>
            <person name="Ogas R."/>
            <person name="Tomko P."/>
            <person name="Gavelis G."/>
            <person name="Widhalm J.R."/>
            <person name="Wisecaver J.H."/>
        </authorList>
    </citation>
    <scope>NUCLEOTIDE SEQUENCE</scope>
    <source>
        <strain evidence="2">ECLA1</strain>
    </source>
</reference>
<comment type="caution">
    <text evidence="2">The sequence shown here is derived from an EMBL/GenBank/DDBJ whole genome shotgun (WGS) entry which is preliminary data.</text>
</comment>
<dbReference type="Pfam" id="PF15023">
    <property type="entry name" value="DUF4523"/>
    <property type="match status" value="1"/>
</dbReference>
<name>A0AAE1A4F4_9GAST</name>